<dbReference type="InterPro" id="IPR013766">
    <property type="entry name" value="Thioredoxin_domain"/>
</dbReference>
<dbReference type="Pfam" id="PF02630">
    <property type="entry name" value="SCO1-SenC"/>
    <property type="match status" value="1"/>
</dbReference>
<keyword evidence="3" id="KW-0479">Metal-binding</keyword>
<proteinExistence type="inferred from homology"/>
<dbReference type="RefSeq" id="WP_076024300.1">
    <property type="nucleotide sequence ID" value="NZ_JAQFIK010000006.1"/>
</dbReference>
<dbReference type="InterPro" id="IPR036249">
    <property type="entry name" value="Thioredoxin-like_sf"/>
</dbReference>
<accession>A0AA43M8J1</accession>
<protein>
    <submittedName>
        <fullName evidence="7">Protein SCO1/2</fullName>
    </submittedName>
</protein>
<dbReference type="PANTHER" id="PTHR12151">
    <property type="entry name" value="ELECTRON TRANSPORT PROTIN SCO1/SENC FAMILY MEMBER"/>
    <property type="match status" value="1"/>
</dbReference>
<reference evidence="7" key="1">
    <citation type="submission" date="2023-04" db="EMBL/GenBank/DDBJ databases">
        <title>Genome Encyclopedia of Bacteria and Archaea VI: Functional Genomics of Type Strains.</title>
        <authorList>
            <person name="Whitman W."/>
        </authorList>
    </citation>
    <scope>NUCLEOTIDE SEQUENCE</scope>
    <source>
        <strain evidence="7">Enz.4-51</strain>
    </source>
</reference>
<comment type="similarity">
    <text evidence="1">Belongs to the SCO1/2 family.</text>
</comment>
<feature type="binding site" evidence="3">
    <location>
        <position position="183"/>
    </location>
    <ligand>
        <name>Cu cation</name>
        <dbReference type="ChEBI" id="CHEBI:23378"/>
    </ligand>
</feature>
<evidence type="ECO:0000256" key="1">
    <source>
        <dbReference type="ARBA" id="ARBA00010996"/>
    </source>
</evidence>
<name>A0AA43M8J1_9BURK</name>
<dbReference type="SUPFAM" id="SSF52833">
    <property type="entry name" value="Thioredoxin-like"/>
    <property type="match status" value="1"/>
</dbReference>
<evidence type="ECO:0000313" key="8">
    <source>
        <dbReference type="Proteomes" id="UP001161160"/>
    </source>
</evidence>
<keyword evidence="5" id="KW-1133">Transmembrane helix</keyword>
<feature type="binding site" evidence="3">
    <location>
        <position position="92"/>
    </location>
    <ligand>
        <name>Cu cation</name>
        <dbReference type="ChEBI" id="CHEBI:23378"/>
    </ligand>
</feature>
<dbReference type="Proteomes" id="UP001161160">
    <property type="component" value="Unassembled WGS sequence"/>
</dbReference>
<keyword evidence="4" id="KW-1015">Disulfide bond</keyword>
<dbReference type="CDD" id="cd02968">
    <property type="entry name" value="SCO"/>
    <property type="match status" value="1"/>
</dbReference>
<keyword evidence="5" id="KW-0812">Transmembrane</keyword>
<feature type="domain" description="Thioredoxin" evidence="6">
    <location>
        <begin position="51"/>
        <end position="216"/>
    </location>
</feature>
<dbReference type="PROSITE" id="PS51352">
    <property type="entry name" value="THIOREDOXIN_2"/>
    <property type="match status" value="1"/>
</dbReference>
<keyword evidence="8" id="KW-1185">Reference proteome</keyword>
<evidence type="ECO:0000256" key="3">
    <source>
        <dbReference type="PIRSR" id="PIRSR603782-1"/>
    </source>
</evidence>
<comment type="caution">
    <text evidence="7">The sequence shown here is derived from an EMBL/GenBank/DDBJ whole genome shotgun (WGS) entry which is preliminary data.</text>
</comment>
<gene>
    <name evidence="7" type="ORF">M2127_000371</name>
</gene>
<dbReference type="AlphaFoldDB" id="A0AA43M8J1"/>
<keyword evidence="2 3" id="KW-0186">Copper</keyword>
<evidence type="ECO:0000256" key="4">
    <source>
        <dbReference type="PIRSR" id="PIRSR603782-2"/>
    </source>
</evidence>
<evidence type="ECO:0000256" key="2">
    <source>
        <dbReference type="ARBA" id="ARBA00023008"/>
    </source>
</evidence>
<evidence type="ECO:0000313" key="7">
    <source>
        <dbReference type="EMBL" id="MDH6503088.1"/>
    </source>
</evidence>
<evidence type="ECO:0000259" key="6">
    <source>
        <dbReference type="PROSITE" id="PS51352"/>
    </source>
</evidence>
<dbReference type="PANTHER" id="PTHR12151:SF25">
    <property type="entry name" value="LINALOOL DEHYDRATASE_ISOMERASE DOMAIN-CONTAINING PROTEIN"/>
    <property type="match status" value="1"/>
</dbReference>
<organism evidence="7 8">
    <name type="scientific">Polynucleobacter sphagniphilus</name>
    <dbReference type="NCBI Taxonomy" id="1743169"/>
    <lineage>
        <taxon>Bacteria</taxon>
        <taxon>Pseudomonadati</taxon>
        <taxon>Pseudomonadota</taxon>
        <taxon>Betaproteobacteria</taxon>
        <taxon>Burkholderiales</taxon>
        <taxon>Burkholderiaceae</taxon>
        <taxon>Polynucleobacter</taxon>
    </lineage>
</organism>
<feature type="binding site" evidence="3">
    <location>
        <position position="96"/>
    </location>
    <ligand>
        <name>Cu cation</name>
        <dbReference type="ChEBI" id="CHEBI:23378"/>
    </ligand>
</feature>
<feature type="transmembrane region" description="Helical" evidence="5">
    <location>
        <begin position="12"/>
        <end position="33"/>
    </location>
</feature>
<dbReference type="GO" id="GO:0046872">
    <property type="term" value="F:metal ion binding"/>
    <property type="evidence" value="ECO:0007669"/>
    <property type="project" value="UniProtKB-KW"/>
</dbReference>
<feature type="disulfide bond" description="Redox-active" evidence="4">
    <location>
        <begin position="92"/>
        <end position="96"/>
    </location>
</feature>
<dbReference type="Gene3D" id="3.40.30.10">
    <property type="entry name" value="Glutaredoxin"/>
    <property type="match status" value="1"/>
</dbReference>
<evidence type="ECO:0000256" key="5">
    <source>
        <dbReference type="SAM" id="Phobius"/>
    </source>
</evidence>
<dbReference type="EMBL" id="JARXYA010000001">
    <property type="protein sequence ID" value="MDH6503088.1"/>
    <property type="molecule type" value="Genomic_DNA"/>
</dbReference>
<keyword evidence="5" id="KW-0472">Membrane</keyword>
<sequence length="216" mass="24839">MPKKSDLELNYLPLTFICATAVLLIGFFILGFATDFGRSFTTESYRRHQIARQPAEIPNLMLLNMQGGQERLSDSIRKDGRFVLLDFFYTSCKTICIAQASIFDSIQEKIKLKHLENKVRLISISFDPEHDDVEAIKKYSQKIAADKSVWNIYTLQNLNDLDLLLDNFGIYVIKIPPFNDLDHNASLHLIDPQGRLIQISNLEDMDELFSIVSKRH</sequence>
<dbReference type="InterPro" id="IPR003782">
    <property type="entry name" value="SCO1/SenC"/>
</dbReference>